<protein>
    <recommendedName>
        <fullName evidence="6">ZMYM2-like/QRICH1 C-terminal domain-containing protein</fullName>
    </recommendedName>
</protein>
<keyword evidence="8" id="KW-1185">Reference proteome</keyword>
<dbReference type="Proteomes" id="UP001347796">
    <property type="component" value="Unassembled WGS sequence"/>
</dbReference>
<gene>
    <name evidence="7" type="ORF">SNE40_017556</name>
</gene>
<name>A0AAN8JAM9_PATCE</name>
<evidence type="ECO:0000256" key="4">
    <source>
        <dbReference type="ARBA" id="ARBA00023172"/>
    </source>
</evidence>
<dbReference type="Gene3D" id="1.10.443.10">
    <property type="entry name" value="Intergrase catalytic core"/>
    <property type="match status" value="1"/>
</dbReference>
<dbReference type="EMBL" id="JAZGQO010000011">
    <property type="protein sequence ID" value="KAK6174241.1"/>
    <property type="molecule type" value="Genomic_DNA"/>
</dbReference>
<dbReference type="InterPro" id="IPR021893">
    <property type="entry name" value="ZMYM2-like_C"/>
</dbReference>
<evidence type="ECO:0000256" key="1">
    <source>
        <dbReference type="ARBA" id="ARBA00022499"/>
    </source>
</evidence>
<feature type="region of interest" description="Disordered" evidence="5">
    <location>
        <begin position="377"/>
        <end position="397"/>
    </location>
</feature>
<dbReference type="PANTHER" id="PTHR46963:SF2">
    <property type="match status" value="1"/>
</dbReference>
<sequence length="448" mass="50873">MDTSEVDEMLMAVEHVEQEDNKANNENSKLHLRNFIKIKENRAVNTSKKTETCERRFHRYLESRGDSRKAEQITADELDLYIGDFLMAVKKENGEDYEPNSLTSFHRGLDRYLRDKGYGKSLVSSKEFEVSKGVLATMRGKLKKKGKGNLSRKAQKLTDEDEELLWQSGELGMHSPQSLLNTVWYFNGLLFCFRGNDEHSQLMLNDLELLSDPVLGEYVQFREKSTKTRQSGENDNRKGFIPRMYSNKENPDRCPVAAYKLYISKRPSLMFHKDARFYLQPKSLKNVECKVWFTSQSIGINTLQKMMPRMAQIAGLNGRFTNHSVRATSISRLSDAGVPTTIIAQHSGHKNTNSINNYTVASKNQQRANCTILLKNQNDENQPPHCTQPKQKQAQHTKATGGLFGHALISGGTFNVNVVSNGYINTTANTPSDNDLNAILVDLFQNDF</sequence>
<proteinExistence type="predicted"/>
<evidence type="ECO:0000256" key="5">
    <source>
        <dbReference type="SAM" id="MobiDB-lite"/>
    </source>
</evidence>
<comment type="caution">
    <text evidence="7">The sequence shown here is derived from an EMBL/GenBank/DDBJ whole genome shotgun (WGS) entry which is preliminary data.</text>
</comment>
<dbReference type="InterPro" id="IPR042838">
    <property type="entry name" value="KIAA1958"/>
</dbReference>
<dbReference type="InterPro" id="IPR013762">
    <property type="entry name" value="Integrase-like_cat_sf"/>
</dbReference>
<dbReference type="GO" id="GO:0006310">
    <property type="term" value="P:DNA recombination"/>
    <property type="evidence" value="ECO:0007669"/>
    <property type="project" value="UniProtKB-KW"/>
</dbReference>
<dbReference type="AlphaFoldDB" id="A0AAN8JAM9"/>
<dbReference type="SUPFAM" id="SSF56349">
    <property type="entry name" value="DNA breaking-rejoining enzymes"/>
    <property type="match status" value="1"/>
</dbReference>
<feature type="region of interest" description="Disordered" evidence="5">
    <location>
        <begin position="225"/>
        <end position="245"/>
    </location>
</feature>
<keyword evidence="1" id="KW-1017">Isopeptide bond</keyword>
<dbReference type="InterPro" id="IPR011010">
    <property type="entry name" value="DNA_brk_join_enz"/>
</dbReference>
<evidence type="ECO:0000313" key="7">
    <source>
        <dbReference type="EMBL" id="KAK6174241.1"/>
    </source>
</evidence>
<reference evidence="7 8" key="1">
    <citation type="submission" date="2024-01" db="EMBL/GenBank/DDBJ databases">
        <title>The genome of the rayed Mediterranean limpet Patella caerulea (Linnaeus, 1758).</title>
        <authorList>
            <person name="Anh-Thu Weber A."/>
            <person name="Halstead-Nussloch G."/>
        </authorList>
    </citation>
    <scope>NUCLEOTIDE SEQUENCE [LARGE SCALE GENOMIC DNA]</scope>
    <source>
        <strain evidence="7">AATW-2023a</strain>
        <tissue evidence="7">Whole specimen</tissue>
    </source>
</reference>
<evidence type="ECO:0000256" key="2">
    <source>
        <dbReference type="ARBA" id="ARBA00022553"/>
    </source>
</evidence>
<evidence type="ECO:0000259" key="6">
    <source>
        <dbReference type="Pfam" id="PF12012"/>
    </source>
</evidence>
<evidence type="ECO:0000256" key="3">
    <source>
        <dbReference type="ARBA" id="ARBA00022843"/>
    </source>
</evidence>
<dbReference type="GO" id="GO:0015074">
    <property type="term" value="P:DNA integration"/>
    <property type="evidence" value="ECO:0007669"/>
    <property type="project" value="InterPro"/>
</dbReference>
<feature type="domain" description="ZMYM2-like/QRICH1 C-terminal" evidence="6">
    <location>
        <begin position="158"/>
        <end position="311"/>
    </location>
</feature>
<dbReference type="CDD" id="cd00397">
    <property type="entry name" value="DNA_BRE_C"/>
    <property type="match status" value="1"/>
</dbReference>
<keyword evidence="4" id="KW-0233">DNA recombination</keyword>
<dbReference type="GO" id="GO:0003677">
    <property type="term" value="F:DNA binding"/>
    <property type="evidence" value="ECO:0007669"/>
    <property type="project" value="InterPro"/>
</dbReference>
<keyword evidence="2" id="KW-0597">Phosphoprotein</keyword>
<organism evidence="7 8">
    <name type="scientific">Patella caerulea</name>
    <name type="common">Rayed Mediterranean limpet</name>
    <dbReference type="NCBI Taxonomy" id="87958"/>
    <lineage>
        <taxon>Eukaryota</taxon>
        <taxon>Metazoa</taxon>
        <taxon>Spiralia</taxon>
        <taxon>Lophotrochozoa</taxon>
        <taxon>Mollusca</taxon>
        <taxon>Gastropoda</taxon>
        <taxon>Patellogastropoda</taxon>
        <taxon>Patelloidea</taxon>
        <taxon>Patellidae</taxon>
        <taxon>Patella</taxon>
    </lineage>
</organism>
<dbReference type="PANTHER" id="PTHR46963">
    <property type="entry name" value="SIMILAR TO RIKEN CDNA E130308A19"/>
    <property type="match status" value="1"/>
</dbReference>
<dbReference type="Pfam" id="PF12012">
    <property type="entry name" value="DUF3504"/>
    <property type="match status" value="1"/>
</dbReference>
<feature type="compositionally biased region" description="Basic and acidic residues" evidence="5">
    <location>
        <begin position="225"/>
        <end position="238"/>
    </location>
</feature>
<keyword evidence="3" id="KW-0832">Ubl conjugation</keyword>
<accession>A0AAN8JAM9</accession>
<evidence type="ECO:0000313" key="8">
    <source>
        <dbReference type="Proteomes" id="UP001347796"/>
    </source>
</evidence>